<evidence type="ECO:0000256" key="2">
    <source>
        <dbReference type="SAM" id="Phobius"/>
    </source>
</evidence>
<evidence type="ECO:0000313" key="5">
    <source>
        <dbReference type="Proteomes" id="UP000224634"/>
    </source>
</evidence>
<proteinExistence type="predicted"/>
<dbReference type="InterPro" id="IPR056120">
    <property type="entry name" value="DUF7703"/>
</dbReference>
<gene>
    <name evidence="4" type="ORF">AJ80_02506</name>
</gene>
<feature type="transmembrane region" description="Helical" evidence="2">
    <location>
        <begin position="79"/>
        <end position="104"/>
    </location>
</feature>
<feature type="region of interest" description="Disordered" evidence="1">
    <location>
        <begin position="263"/>
        <end position="287"/>
    </location>
</feature>
<reference evidence="4 5" key="1">
    <citation type="submission" date="2017-10" db="EMBL/GenBank/DDBJ databases">
        <title>Comparative genomics in systemic dimorphic fungi from Ajellomycetaceae.</title>
        <authorList>
            <person name="Munoz J.F."/>
            <person name="Mcewen J.G."/>
            <person name="Clay O.K."/>
            <person name="Cuomo C.A."/>
        </authorList>
    </citation>
    <scope>NUCLEOTIDE SEQUENCE [LARGE SCALE GENOMIC DNA]</scope>
    <source>
        <strain evidence="4 5">UAMH7299</strain>
    </source>
</reference>
<feature type="compositionally biased region" description="Polar residues" evidence="1">
    <location>
        <begin position="265"/>
        <end position="276"/>
    </location>
</feature>
<name>A0A2B7YP21_POLH7</name>
<comment type="caution">
    <text evidence="4">The sequence shown here is derived from an EMBL/GenBank/DDBJ whole genome shotgun (WGS) entry which is preliminary data.</text>
</comment>
<dbReference type="PANTHER" id="PTHR37013:SF3">
    <property type="entry name" value="INTEGRAL MEMBRANE PROTEIN (AFU_ORTHOLOGUE AFUA_1G05950)"/>
    <property type="match status" value="1"/>
</dbReference>
<organism evidence="4 5">
    <name type="scientific">Polytolypa hystricis (strain UAMH7299)</name>
    <dbReference type="NCBI Taxonomy" id="1447883"/>
    <lineage>
        <taxon>Eukaryota</taxon>
        <taxon>Fungi</taxon>
        <taxon>Dikarya</taxon>
        <taxon>Ascomycota</taxon>
        <taxon>Pezizomycotina</taxon>
        <taxon>Eurotiomycetes</taxon>
        <taxon>Eurotiomycetidae</taxon>
        <taxon>Onygenales</taxon>
        <taxon>Onygenales incertae sedis</taxon>
        <taxon>Polytolypa</taxon>
    </lineage>
</organism>
<dbReference type="Pfam" id="PF24802">
    <property type="entry name" value="DUF7703"/>
    <property type="match status" value="1"/>
</dbReference>
<evidence type="ECO:0000259" key="3">
    <source>
        <dbReference type="Pfam" id="PF24802"/>
    </source>
</evidence>
<keyword evidence="2" id="KW-0472">Membrane</keyword>
<evidence type="ECO:0000256" key="1">
    <source>
        <dbReference type="SAM" id="MobiDB-lite"/>
    </source>
</evidence>
<accession>A0A2B7YP21</accession>
<dbReference type="OrthoDB" id="405906at2759"/>
<keyword evidence="2" id="KW-0812">Transmembrane</keyword>
<keyword evidence="5" id="KW-1185">Reference proteome</keyword>
<sequence>MPAVTPIPPGRSPGLFDVAPVILSIIVGAFIAVAWYNSFELIALIFTYFKRYKSMVTGQSMVLYSRLHLLLVSDKLLRLVLWMIIIDAIILHIPTAVVGYGTLYHPGNNSRFTKAYEVIERVEMTGFCVQEFTISCIYIWQTVLLLYTSSSGRGRSTMWQLIAINGIIIVMDIALLVVEYTNYWLTQIALKGMVYSIKLKFEFAVLTKMVGIAMEHEERVPDFVGVGQISSDMSRVSPTQRSKRHNMWFRSGGGRQMELEHISPLSHSQPGSSHSVNGNGNGDENIG</sequence>
<dbReference type="EMBL" id="PDNA01000024">
    <property type="protein sequence ID" value="PGH23396.1"/>
    <property type="molecule type" value="Genomic_DNA"/>
</dbReference>
<dbReference type="Proteomes" id="UP000224634">
    <property type="component" value="Unassembled WGS sequence"/>
</dbReference>
<protein>
    <recommendedName>
        <fullName evidence="3">DUF7703 domain-containing protein</fullName>
    </recommendedName>
</protein>
<dbReference type="PANTHER" id="PTHR37013">
    <property type="entry name" value="INTEGRAL MEMBRANE PROTEIN (AFU_ORTHOLOGUE AFUA_1G05950)-RELATED"/>
    <property type="match status" value="1"/>
</dbReference>
<dbReference type="STRING" id="1447883.A0A2B7YP21"/>
<feature type="transmembrane region" description="Helical" evidence="2">
    <location>
        <begin position="159"/>
        <end position="178"/>
    </location>
</feature>
<evidence type="ECO:0000313" key="4">
    <source>
        <dbReference type="EMBL" id="PGH23396.1"/>
    </source>
</evidence>
<keyword evidence="2" id="KW-1133">Transmembrane helix</keyword>
<dbReference type="AlphaFoldDB" id="A0A2B7YP21"/>
<feature type="transmembrane region" description="Helical" evidence="2">
    <location>
        <begin position="20"/>
        <end position="49"/>
    </location>
</feature>
<feature type="domain" description="DUF7703" evidence="3">
    <location>
        <begin position="52"/>
        <end position="212"/>
    </location>
</feature>